<dbReference type="InterPro" id="IPR036412">
    <property type="entry name" value="HAD-like_sf"/>
</dbReference>
<comment type="cofactor">
    <cofactor evidence="1">
        <name>Mg(2+)</name>
        <dbReference type="ChEBI" id="CHEBI:18420"/>
    </cofactor>
</comment>
<dbReference type="PANTHER" id="PTHR18901:SF38">
    <property type="entry name" value="PSEUDOURIDINE-5'-PHOSPHATASE"/>
    <property type="match status" value="1"/>
</dbReference>
<reference evidence="9" key="1">
    <citation type="submission" date="2020-07" db="EMBL/GenBank/DDBJ databases">
        <authorList>
            <person name="Lin J."/>
        </authorList>
    </citation>
    <scope>NUCLEOTIDE SEQUENCE</scope>
</reference>
<dbReference type="SFLD" id="SFLDS00003">
    <property type="entry name" value="Haloacid_Dehalogenase"/>
    <property type="match status" value="1"/>
</dbReference>
<dbReference type="AlphaFoldDB" id="A0A6V7PMW0"/>
<sequence length="292" mass="32541">MATAPPISAANDAAAAPSTTISHVIFDMDGLLLDTEPFYTVVQERILERFGKVFDWSLKAKLMGKKAIESARIFVEECGLVGMLTPEEFLEEREGMLQELFPPAPSCPVSFPFPIRVERLVTHLHKNGIPMCVATGSLFKACMLSPKGTNSFKLILFDCIKINCRDHPFCSLFYTFRSYKRHFELKTQNHGKIFAMMHHVVMGDDPEVKKGKPSPDIFLAALKRFEDNVDPSKVLVFEDAPSGVAAAKNAGMSVVMIPDPRLDASYHKDADQVLSSLLDFRPGDWGLPPYED</sequence>
<keyword evidence="2" id="KW-0479">Metal-binding</keyword>
<evidence type="ECO:0000256" key="8">
    <source>
        <dbReference type="ARBA" id="ARBA00061496"/>
    </source>
</evidence>
<dbReference type="FunFam" id="3.40.50.1000:FF:000055">
    <property type="entry name" value="Haloacid dehalogenase-like hydrolase family protein"/>
    <property type="match status" value="1"/>
</dbReference>
<evidence type="ECO:0000256" key="1">
    <source>
        <dbReference type="ARBA" id="ARBA00001946"/>
    </source>
</evidence>
<evidence type="ECO:0000256" key="2">
    <source>
        <dbReference type="ARBA" id="ARBA00022723"/>
    </source>
</evidence>
<dbReference type="InterPro" id="IPR006439">
    <property type="entry name" value="HAD-SF_hydro_IA"/>
</dbReference>
<comment type="catalytic activity">
    <reaction evidence="6">
        <text>sn-glycerol 3-phosphate + H2O = glycerol + phosphate</text>
        <dbReference type="Rhea" id="RHEA:66372"/>
        <dbReference type="ChEBI" id="CHEBI:15377"/>
        <dbReference type="ChEBI" id="CHEBI:17754"/>
        <dbReference type="ChEBI" id="CHEBI:43474"/>
        <dbReference type="ChEBI" id="CHEBI:57597"/>
        <dbReference type="EC" id="3.1.3.21"/>
    </reaction>
</comment>
<evidence type="ECO:0000313" key="9">
    <source>
        <dbReference type="EMBL" id="CAD1831988.1"/>
    </source>
</evidence>
<evidence type="ECO:0000256" key="5">
    <source>
        <dbReference type="ARBA" id="ARBA00038981"/>
    </source>
</evidence>
<evidence type="ECO:0000256" key="3">
    <source>
        <dbReference type="ARBA" id="ARBA00022801"/>
    </source>
</evidence>
<evidence type="ECO:0000256" key="6">
    <source>
        <dbReference type="ARBA" id="ARBA00048354"/>
    </source>
</evidence>
<dbReference type="FunFam" id="1.10.150.240:FF:000001">
    <property type="entry name" value="Haloacid dehalogenase-like hydrolase domain"/>
    <property type="match status" value="1"/>
</dbReference>
<accession>A0A6V7PMW0</accession>
<protein>
    <recommendedName>
        <fullName evidence="5">glycerol-1-phosphatase</fullName>
        <ecNumber evidence="5">3.1.3.21</ecNumber>
    </recommendedName>
</protein>
<evidence type="ECO:0000256" key="7">
    <source>
        <dbReference type="ARBA" id="ARBA00049369"/>
    </source>
</evidence>
<dbReference type="GO" id="GO:0006114">
    <property type="term" value="P:glycerol biosynthetic process"/>
    <property type="evidence" value="ECO:0007669"/>
    <property type="project" value="TreeGrafter"/>
</dbReference>
<dbReference type="Pfam" id="PF00702">
    <property type="entry name" value="Hydrolase"/>
    <property type="match status" value="1"/>
</dbReference>
<dbReference type="PANTHER" id="PTHR18901">
    <property type="entry name" value="2-DEOXYGLUCOSE-6-PHOSPHATE PHOSPHATASE 2"/>
    <property type="match status" value="1"/>
</dbReference>
<dbReference type="GO" id="GO:0043136">
    <property type="term" value="F:sn-glycerol 3-phosphatase activity"/>
    <property type="evidence" value="ECO:0007669"/>
    <property type="project" value="TreeGrafter"/>
</dbReference>
<dbReference type="Gene3D" id="1.10.150.240">
    <property type="entry name" value="Putative phosphatase, domain 2"/>
    <property type="match status" value="1"/>
</dbReference>
<dbReference type="InterPro" id="IPR023198">
    <property type="entry name" value="PGP-like_dom2"/>
</dbReference>
<dbReference type="NCBIfam" id="TIGR01509">
    <property type="entry name" value="HAD-SF-IA-v3"/>
    <property type="match status" value="1"/>
</dbReference>
<name>A0A6V7PMW0_ANACO</name>
<dbReference type="EMBL" id="LR862149">
    <property type="protein sequence ID" value="CAD1831988.1"/>
    <property type="molecule type" value="Genomic_DNA"/>
</dbReference>
<evidence type="ECO:0000256" key="4">
    <source>
        <dbReference type="ARBA" id="ARBA00022842"/>
    </source>
</evidence>
<dbReference type="SUPFAM" id="SSF56784">
    <property type="entry name" value="HAD-like"/>
    <property type="match status" value="1"/>
</dbReference>
<keyword evidence="4" id="KW-0460">Magnesium</keyword>
<dbReference type="SFLD" id="SFLDG01129">
    <property type="entry name" value="C1.5:_HAD__Beta-PGM__Phosphata"/>
    <property type="match status" value="1"/>
</dbReference>
<comment type="similarity">
    <text evidence="8">Belongs to the HAD-like hydrolase superfamily. DOG/GPP family.</text>
</comment>
<comment type="catalytic activity">
    <reaction evidence="7">
        <text>sn-glycerol 1-phosphate + H2O = glycerol + phosphate</text>
        <dbReference type="Rhea" id="RHEA:46084"/>
        <dbReference type="ChEBI" id="CHEBI:15377"/>
        <dbReference type="ChEBI" id="CHEBI:17754"/>
        <dbReference type="ChEBI" id="CHEBI:43474"/>
        <dbReference type="ChEBI" id="CHEBI:57685"/>
        <dbReference type="EC" id="3.1.3.21"/>
    </reaction>
</comment>
<dbReference type="InterPro" id="IPR023214">
    <property type="entry name" value="HAD_sf"/>
</dbReference>
<keyword evidence="3" id="KW-0378">Hydrolase</keyword>
<gene>
    <name evidence="9" type="ORF">CB5_LOCUS15199</name>
</gene>
<dbReference type="GO" id="GO:0046872">
    <property type="term" value="F:metal ion binding"/>
    <property type="evidence" value="ECO:0007669"/>
    <property type="project" value="UniProtKB-KW"/>
</dbReference>
<dbReference type="EC" id="3.1.3.21" evidence="5"/>
<organism evidence="9">
    <name type="scientific">Ananas comosus var. bracteatus</name>
    <name type="common">red pineapple</name>
    <dbReference type="NCBI Taxonomy" id="296719"/>
    <lineage>
        <taxon>Eukaryota</taxon>
        <taxon>Viridiplantae</taxon>
        <taxon>Streptophyta</taxon>
        <taxon>Embryophyta</taxon>
        <taxon>Tracheophyta</taxon>
        <taxon>Spermatophyta</taxon>
        <taxon>Magnoliopsida</taxon>
        <taxon>Liliopsida</taxon>
        <taxon>Poales</taxon>
        <taxon>Bromeliaceae</taxon>
        <taxon>Bromelioideae</taxon>
        <taxon>Ananas</taxon>
    </lineage>
</organism>
<dbReference type="Gene3D" id="3.40.50.1000">
    <property type="entry name" value="HAD superfamily/HAD-like"/>
    <property type="match status" value="1"/>
</dbReference>
<proteinExistence type="inferred from homology"/>